<organism evidence="3 4">
    <name type="scientific">Xanthomonas arboricola pv. guizotiae</name>
    <dbReference type="NCBI Taxonomy" id="487867"/>
    <lineage>
        <taxon>Bacteria</taxon>
        <taxon>Pseudomonadati</taxon>
        <taxon>Pseudomonadota</taxon>
        <taxon>Gammaproteobacteria</taxon>
        <taxon>Lysobacterales</taxon>
        <taxon>Lysobacteraceae</taxon>
        <taxon>Xanthomonas</taxon>
    </lineage>
</organism>
<dbReference type="GO" id="GO:0000175">
    <property type="term" value="F:3'-5'-RNA exonuclease activity"/>
    <property type="evidence" value="ECO:0007669"/>
    <property type="project" value="TreeGrafter"/>
</dbReference>
<dbReference type="GO" id="GO:0004519">
    <property type="term" value="F:endonuclease activity"/>
    <property type="evidence" value="ECO:0007669"/>
    <property type="project" value="UniProtKB-KW"/>
</dbReference>
<evidence type="ECO:0000313" key="4">
    <source>
        <dbReference type="Proteomes" id="UP000238049"/>
    </source>
</evidence>
<dbReference type="InterPro" id="IPR005135">
    <property type="entry name" value="Endo/exonuclease/phosphatase"/>
</dbReference>
<dbReference type="EMBL" id="MDSL01000011">
    <property type="protein sequence ID" value="PPU01506.1"/>
    <property type="molecule type" value="Genomic_DNA"/>
</dbReference>
<feature type="signal peptide" evidence="1">
    <location>
        <begin position="1"/>
        <end position="28"/>
    </location>
</feature>
<reference evidence="3 4" key="1">
    <citation type="submission" date="2016-08" db="EMBL/GenBank/DDBJ databases">
        <title>Evolution of the type three secretion system and type three effector repertoires in Xanthomonas.</title>
        <authorList>
            <person name="Merda D."/>
            <person name="Briand M."/>
            <person name="Bosis E."/>
            <person name="Rousseau C."/>
            <person name="Portier P."/>
            <person name="Jacques M.-A."/>
            <person name="Fischer-Le Saux M."/>
        </authorList>
    </citation>
    <scope>NUCLEOTIDE SEQUENCE [LARGE SCALE GENOMIC DNA]</scope>
    <source>
        <strain evidence="3 4">CFBP 7409</strain>
    </source>
</reference>
<accession>A0A2S7A4W9</accession>
<dbReference type="AlphaFoldDB" id="A0A2S7A4W9"/>
<dbReference type="RefSeq" id="WP_104563158.1">
    <property type="nucleotide sequence ID" value="NZ_MDSK01000017.1"/>
</dbReference>
<dbReference type="Pfam" id="PF03372">
    <property type="entry name" value="Exo_endo_phos"/>
    <property type="match status" value="1"/>
</dbReference>
<name>A0A2S7A4W9_9XANT</name>
<dbReference type="InterPro" id="IPR050410">
    <property type="entry name" value="CCR4/nocturin_mRNA_transcr"/>
</dbReference>
<comment type="caution">
    <text evidence="3">The sequence shown here is derived from an EMBL/GenBank/DDBJ whole genome shotgun (WGS) entry which is preliminary data.</text>
</comment>
<gene>
    <name evidence="3" type="ORF">XarbCFBP7409_07465</name>
</gene>
<proteinExistence type="predicted"/>
<protein>
    <submittedName>
        <fullName evidence="3">Endonuclease</fullName>
    </submittedName>
</protein>
<feature type="chain" id="PRO_5015586531" evidence="1">
    <location>
        <begin position="29"/>
        <end position="288"/>
    </location>
</feature>
<dbReference type="PANTHER" id="PTHR12121:SF36">
    <property type="entry name" value="ENDONUCLEASE_EXONUCLEASE_PHOSPHATASE DOMAIN-CONTAINING PROTEIN"/>
    <property type="match status" value="1"/>
</dbReference>
<keyword evidence="3" id="KW-0255">Endonuclease</keyword>
<feature type="domain" description="Endonuclease/exonuclease/phosphatase" evidence="2">
    <location>
        <begin position="38"/>
        <end position="277"/>
    </location>
</feature>
<dbReference type="InterPro" id="IPR036691">
    <property type="entry name" value="Endo/exonu/phosph_ase_sf"/>
</dbReference>
<sequence>MSRLSVRAISRSLFAALALLCIALPALAAPAPAALRVMSFNVRVPVDTDGDKRWSVRRTAMVALVEQAHPDVFGTQELVQEQAQYLAAQLPDYRWFGKGRDADGNGEHMGVFYDSRAVSVVESGDFWLSETPQVPGSRSWNTDLPRMVSWALLERRSDKRRFYLLNTHFAHRDQDEAAREHSARLILSRIATLPANIPVVLTGDFNSDPDQGTYRVLTATLGDARARVSEPQGPEKTFQDFTTQPTRRIDWILFRGLTPTRFSTLDQRPGGVLPSDHYPVLAEFAWPR</sequence>
<evidence type="ECO:0000259" key="2">
    <source>
        <dbReference type="Pfam" id="PF03372"/>
    </source>
</evidence>
<evidence type="ECO:0000313" key="3">
    <source>
        <dbReference type="EMBL" id="PPU01506.1"/>
    </source>
</evidence>
<dbReference type="PANTHER" id="PTHR12121">
    <property type="entry name" value="CARBON CATABOLITE REPRESSOR PROTEIN 4"/>
    <property type="match status" value="1"/>
</dbReference>
<dbReference type="CDD" id="cd09083">
    <property type="entry name" value="EEP-1"/>
    <property type="match status" value="1"/>
</dbReference>
<keyword evidence="3" id="KW-0540">Nuclease</keyword>
<dbReference type="Gene3D" id="3.60.10.10">
    <property type="entry name" value="Endonuclease/exonuclease/phosphatase"/>
    <property type="match status" value="1"/>
</dbReference>
<keyword evidence="3" id="KW-0378">Hydrolase</keyword>
<dbReference type="SUPFAM" id="SSF56219">
    <property type="entry name" value="DNase I-like"/>
    <property type="match status" value="1"/>
</dbReference>
<keyword evidence="1" id="KW-0732">Signal</keyword>
<evidence type="ECO:0000256" key="1">
    <source>
        <dbReference type="SAM" id="SignalP"/>
    </source>
</evidence>
<dbReference type="Proteomes" id="UP000238049">
    <property type="component" value="Unassembled WGS sequence"/>
</dbReference>